<evidence type="ECO:0000259" key="2">
    <source>
        <dbReference type="PROSITE" id="PS51272"/>
    </source>
</evidence>
<evidence type="ECO:0000313" key="4">
    <source>
        <dbReference type="Proteomes" id="UP001248709"/>
    </source>
</evidence>
<reference evidence="3 4" key="1">
    <citation type="submission" date="2023-07" db="EMBL/GenBank/DDBJ databases">
        <title>Genomic Encyclopedia of Type Strains, Phase IV (KMG-IV): sequencing the most valuable type-strain genomes for metagenomic binning, comparative biology and taxonomic classification.</title>
        <authorList>
            <person name="Goeker M."/>
        </authorList>
    </citation>
    <scope>NUCLEOTIDE SEQUENCE [LARGE SCALE GENOMIC DNA]</scope>
    <source>
        <strain evidence="3 4">T98</strain>
    </source>
</reference>
<protein>
    <recommendedName>
        <fullName evidence="2">SLH domain-containing protein</fullName>
    </recommendedName>
</protein>
<dbReference type="Gene3D" id="2.60.220.30">
    <property type="match status" value="1"/>
</dbReference>
<keyword evidence="1" id="KW-0175">Coiled coil</keyword>
<dbReference type="InterPro" id="IPR051465">
    <property type="entry name" value="Cell_Envelope_Struct_Comp"/>
</dbReference>
<dbReference type="Pfam" id="PF00395">
    <property type="entry name" value="SLH"/>
    <property type="match status" value="3"/>
</dbReference>
<dbReference type="InterPro" id="IPR001119">
    <property type="entry name" value="SLH_dom"/>
</dbReference>
<dbReference type="PANTHER" id="PTHR43308:SF5">
    <property type="entry name" value="S-LAYER PROTEIN _ PEPTIDOGLYCAN ENDO-BETA-N-ACETYLGLUCOSAMINIDASE"/>
    <property type="match status" value="1"/>
</dbReference>
<organism evidence="3 4">
    <name type="scientific">Paenibacillus forsythiae</name>
    <dbReference type="NCBI Taxonomy" id="365616"/>
    <lineage>
        <taxon>Bacteria</taxon>
        <taxon>Bacillati</taxon>
        <taxon>Bacillota</taxon>
        <taxon>Bacilli</taxon>
        <taxon>Bacillales</taxon>
        <taxon>Paenibacillaceae</taxon>
        <taxon>Paenibacillus</taxon>
    </lineage>
</organism>
<evidence type="ECO:0000313" key="3">
    <source>
        <dbReference type="EMBL" id="MDT3428085.1"/>
    </source>
</evidence>
<dbReference type="RefSeq" id="WP_312001261.1">
    <property type="nucleotide sequence ID" value="NZ_JAUSUY010000017.1"/>
</dbReference>
<feature type="domain" description="SLH" evidence="2">
    <location>
        <begin position="1122"/>
        <end position="1185"/>
    </location>
</feature>
<dbReference type="PROSITE" id="PS51272">
    <property type="entry name" value="SLH"/>
    <property type="match status" value="3"/>
</dbReference>
<sequence>MIYGGLKWRQREGRWLSLALAVLLLAGVIVPGSYPRTAYAEGEPEIAGYFSDMDQPQVKSVIGMGGVLTGSGRAGDFASVTADAYGDFVAVGSLGGTVPAAINEAAAAGQAAKSAFIMKSGRDDEGNLKTLWTQGLYVPGASKSIINYFSINLRDVETLADGGYVAVGNVSYLDGRAGISDFPIRDFRGKEWTLRMNRGTSRNQSLAIVLKLSRDGDIVQLSQLGGGAIDTTVLQSVAARADGGFAAVGGTNAESGDFAGLDSGYRGILVQYDAAGSRESIVSYTGEFIGQNGYYAGVPSYYFQTIAALPDGGYAIGGGSYAYSDIVSSAEPDKHVPVNSDPQITRNPFLMKVDGLGRIGWARTQPSDELRNGSFQDVAADKAGNIVAAGYNQTESSSVAIMGKYAADGTLITKRNLVGNETRDTYGQIRTGPDSLHSVIPLADGGYLFAGQALSTSNDYGGETLSPIGDPKGGRDYVVLRTSADLTTDWLSFAGGSSNEAFEYSGFHETLTDIIALTDDGFVLAADSASLDGDFAGLNGSPTIGTRPDNMGNAVLALYTYDWDDDGVINSRDFYPLNPARSIPEGSSAGLVNLERVPVVTATYSVYSRDVNTIPIVSGAELPNVGVSFGEASLTAPVPVFDRLFKGMVGAVTFGYSGSIPGFESEASPLLPAKRIYGSSFELNATMGRNEVTSLGAGVKVTVPVSGIDHPYSARLYYYNPSGPALEEVPGADFSQEGSVTFKTSHFSRYVVTDATEDQLEVDAVIAKIEALPPEVSLVQKPLVEEARAAYEALSAEQQALVVNYSKLTNLEAQLVTREELRNNLIIVNPVIEKISNLPNLVTLEDRAAVEAARAAYSALTEAQQGLVSNMDKLLAAEARIVKLQNQAAADAVIQLINALPDAVSLAEKNKVAAARAAYKALTAEQQALVINYNTLKTAEAQIAIQEAQIAAVQAERNALQSSLFAATLGAPAQAAAPVASVNGSAAVAPETGGTISLESSAAVEIPVGALSGEAKVDVKIRQVSDPPAAPFTLTAVSSVYEFTAGSAATYRFAKPVTVTLAFDPSKVPGGKQAAIYYYDDAASKWTRVGGTVNGAGISAAVYHFTKFSVFAEFPQSVKTAGNLAALKDTENHWARSYIDNLRQRGVTSGYPNGTFQPNRTITRAEFATLLVKALGLSGTGDAGFSDIERHWAKGEILTAASHQIVNGYPDGKFLPDYPVTREEMVVMTVYAFQLTQKTELAFKDNGEISAWAKSGVEAAVASGIISGQAGNRFSPKATATRAEAATVLVKALELE</sequence>
<feature type="domain" description="SLH" evidence="2">
    <location>
        <begin position="1186"/>
        <end position="1239"/>
    </location>
</feature>
<dbReference type="Proteomes" id="UP001248709">
    <property type="component" value="Unassembled WGS sequence"/>
</dbReference>
<accession>A0ABU3HEI0</accession>
<keyword evidence="4" id="KW-1185">Reference proteome</keyword>
<feature type="domain" description="SLH" evidence="2">
    <location>
        <begin position="1240"/>
        <end position="1296"/>
    </location>
</feature>
<dbReference type="EMBL" id="JAUSUY010000017">
    <property type="protein sequence ID" value="MDT3428085.1"/>
    <property type="molecule type" value="Genomic_DNA"/>
</dbReference>
<proteinExistence type="predicted"/>
<name>A0ABU3HEI0_9BACL</name>
<feature type="coiled-coil region" evidence="1">
    <location>
        <begin position="936"/>
        <end position="963"/>
    </location>
</feature>
<comment type="caution">
    <text evidence="3">The sequence shown here is derived from an EMBL/GenBank/DDBJ whole genome shotgun (WGS) entry which is preliminary data.</text>
</comment>
<dbReference type="PANTHER" id="PTHR43308">
    <property type="entry name" value="OUTER MEMBRANE PROTEIN ALPHA-RELATED"/>
    <property type="match status" value="1"/>
</dbReference>
<gene>
    <name evidence="3" type="ORF">J2Z22_003675</name>
</gene>
<evidence type="ECO:0000256" key="1">
    <source>
        <dbReference type="SAM" id="Coils"/>
    </source>
</evidence>